<evidence type="ECO:0000256" key="7">
    <source>
        <dbReference type="ARBA" id="ARBA00023136"/>
    </source>
</evidence>
<evidence type="ECO:0000259" key="10">
    <source>
        <dbReference type="Pfam" id="PF04290"/>
    </source>
</evidence>
<dbReference type="EMBL" id="JAMZFT010000002">
    <property type="protein sequence ID" value="MCP1336999.1"/>
    <property type="molecule type" value="Genomic_DNA"/>
</dbReference>
<evidence type="ECO:0000256" key="2">
    <source>
        <dbReference type="ARBA" id="ARBA00022448"/>
    </source>
</evidence>
<comment type="subunit">
    <text evidence="9">The complex comprises the extracytoplasmic solute receptor protein and the two transmembrane proteins.</text>
</comment>
<comment type="subcellular location">
    <subcellularLocation>
        <location evidence="1 9">Cell inner membrane</location>
        <topology evidence="1 9">Multi-pass membrane protein</topology>
    </subcellularLocation>
</comment>
<dbReference type="PANTHER" id="PTHR35011">
    <property type="entry name" value="2,3-DIKETO-L-GULONATE TRAP TRANSPORTER SMALL PERMEASE PROTEIN YIAM"/>
    <property type="match status" value="1"/>
</dbReference>
<proteinExistence type="inferred from homology"/>
<dbReference type="InterPro" id="IPR055348">
    <property type="entry name" value="DctQ"/>
</dbReference>
<dbReference type="GO" id="GO:0022857">
    <property type="term" value="F:transmembrane transporter activity"/>
    <property type="evidence" value="ECO:0007669"/>
    <property type="project" value="UniProtKB-UniRule"/>
</dbReference>
<evidence type="ECO:0000256" key="1">
    <source>
        <dbReference type="ARBA" id="ARBA00004429"/>
    </source>
</evidence>
<dbReference type="AlphaFoldDB" id="A0A9J6PKB1"/>
<feature type="transmembrane region" description="Helical" evidence="9">
    <location>
        <begin position="134"/>
        <end position="158"/>
    </location>
</feature>
<dbReference type="GO" id="GO:0015740">
    <property type="term" value="P:C4-dicarboxylate transport"/>
    <property type="evidence" value="ECO:0007669"/>
    <property type="project" value="TreeGrafter"/>
</dbReference>
<dbReference type="Pfam" id="PF04290">
    <property type="entry name" value="DctQ"/>
    <property type="match status" value="1"/>
</dbReference>
<organism evidence="11 12">
    <name type="scientific">Futiania mangrovi</name>
    <dbReference type="NCBI Taxonomy" id="2959716"/>
    <lineage>
        <taxon>Bacteria</taxon>
        <taxon>Pseudomonadati</taxon>
        <taxon>Pseudomonadota</taxon>
        <taxon>Alphaproteobacteria</taxon>
        <taxon>Futianiales</taxon>
        <taxon>Futianiaceae</taxon>
        <taxon>Futiania</taxon>
    </lineage>
</organism>
<dbReference type="PANTHER" id="PTHR35011:SF10">
    <property type="entry name" value="TRAP TRANSPORTER SMALL PERMEASE PROTEIN"/>
    <property type="match status" value="1"/>
</dbReference>
<comment type="caution">
    <text evidence="11">The sequence shown here is derived from an EMBL/GenBank/DDBJ whole genome shotgun (WGS) entry which is preliminary data.</text>
</comment>
<dbReference type="Proteomes" id="UP001055804">
    <property type="component" value="Unassembled WGS sequence"/>
</dbReference>
<evidence type="ECO:0000313" key="11">
    <source>
        <dbReference type="EMBL" id="MCP1336999.1"/>
    </source>
</evidence>
<accession>A0A9J6PKB1</accession>
<comment type="similarity">
    <text evidence="8 9">Belongs to the TRAP transporter small permease family.</text>
</comment>
<keyword evidence="4 9" id="KW-0997">Cell inner membrane</keyword>
<keyword evidence="2 9" id="KW-0813">Transport</keyword>
<protein>
    <recommendedName>
        <fullName evidence="9">TRAP transporter small permease protein</fullName>
    </recommendedName>
</protein>
<feature type="domain" description="Tripartite ATP-independent periplasmic transporters DctQ component" evidence="10">
    <location>
        <begin position="30"/>
        <end position="161"/>
    </location>
</feature>
<name>A0A9J6PKB1_9PROT</name>
<sequence>MRALAERIHAVLSGINTGFIMLSGWGILLITVLTTYSVTMRYVFNAPDIWTYPLSAYILCFVVFASLAHTHQDGVHVRVDYVLQILPRPLAILLRIVGDVASSVFLALFAWYMWKLLDETIARNRVDETTLGLPLVFIQWILPLGAGLLLLTHLALAFRAAATGRYGREEGGPAH</sequence>
<keyword evidence="6 9" id="KW-1133">Transmembrane helix</keyword>
<reference evidence="11" key="1">
    <citation type="submission" date="2022-06" db="EMBL/GenBank/DDBJ databases">
        <title>Isolation and Genomics of Futiania mangrovii gen. nov., sp. nov., a Rare and Metabolically-versatile member in the Class Alphaproteobacteria.</title>
        <authorList>
            <person name="Liu L."/>
            <person name="Huang W.-C."/>
            <person name="Pan J."/>
            <person name="Li J."/>
            <person name="Huang Y."/>
            <person name="Du H."/>
            <person name="Liu Y."/>
            <person name="Li M."/>
        </authorList>
    </citation>
    <scope>NUCLEOTIDE SEQUENCE</scope>
    <source>
        <strain evidence="11">FT118</strain>
    </source>
</reference>
<dbReference type="GO" id="GO:0005886">
    <property type="term" value="C:plasma membrane"/>
    <property type="evidence" value="ECO:0007669"/>
    <property type="project" value="UniProtKB-SubCell"/>
</dbReference>
<feature type="transmembrane region" description="Helical" evidence="9">
    <location>
        <begin position="49"/>
        <end position="69"/>
    </location>
</feature>
<feature type="transmembrane region" description="Helical" evidence="9">
    <location>
        <begin position="90"/>
        <end position="114"/>
    </location>
</feature>
<keyword evidence="3" id="KW-1003">Cell membrane</keyword>
<evidence type="ECO:0000256" key="9">
    <source>
        <dbReference type="RuleBase" id="RU369079"/>
    </source>
</evidence>
<feature type="transmembrane region" description="Helical" evidence="9">
    <location>
        <begin position="12"/>
        <end position="37"/>
    </location>
</feature>
<evidence type="ECO:0000256" key="3">
    <source>
        <dbReference type="ARBA" id="ARBA00022475"/>
    </source>
</evidence>
<comment type="function">
    <text evidence="9">Part of the tripartite ATP-independent periplasmic (TRAP) transport system.</text>
</comment>
<dbReference type="InterPro" id="IPR007387">
    <property type="entry name" value="TRAP_DctQ"/>
</dbReference>
<keyword evidence="12" id="KW-1185">Reference proteome</keyword>
<gene>
    <name evidence="11" type="ORF">NJQ99_11305</name>
</gene>
<evidence type="ECO:0000313" key="12">
    <source>
        <dbReference type="Proteomes" id="UP001055804"/>
    </source>
</evidence>
<keyword evidence="7 9" id="KW-0472">Membrane</keyword>
<evidence type="ECO:0000256" key="6">
    <source>
        <dbReference type="ARBA" id="ARBA00022989"/>
    </source>
</evidence>
<evidence type="ECO:0000256" key="8">
    <source>
        <dbReference type="ARBA" id="ARBA00038436"/>
    </source>
</evidence>
<evidence type="ECO:0000256" key="5">
    <source>
        <dbReference type="ARBA" id="ARBA00022692"/>
    </source>
</evidence>
<keyword evidence="5 9" id="KW-0812">Transmembrane</keyword>
<evidence type="ECO:0000256" key="4">
    <source>
        <dbReference type="ARBA" id="ARBA00022519"/>
    </source>
</evidence>
<dbReference type="RefSeq" id="WP_269332938.1">
    <property type="nucleotide sequence ID" value="NZ_JAMZFT010000002.1"/>
</dbReference>